<protein>
    <submittedName>
        <fullName evidence="1">Uncharacterized protein</fullName>
    </submittedName>
</protein>
<dbReference type="EMBL" id="CM034413">
    <property type="protein sequence ID" value="KAJ0170473.1"/>
    <property type="molecule type" value="Genomic_DNA"/>
</dbReference>
<evidence type="ECO:0000313" key="1">
    <source>
        <dbReference type="EMBL" id="KAJ0170473.1"/>
    </source>
</evidence>
<keyword evidence="2" id="KW-1185">Reference proteome</keyword>
<name>A0ACC1CG42_9NEOP</name>
<proteinExistence type="predicted"/>
<comment type="caution">
    <text evidence="1">The sequence shown here is derived from an EMBL/GenBank/DDBJ whole genome shotgun (WGS) entry which is preliminary data.</text>
</comment>
<reference evidence="1 2" key="1">
    <citation type="journal article" date="2021" name="Front. Genet.">
        <title>Chromosome-Level Genome Assembly Reveals Significant Gene Expansion in the Toll and IMD Signaling Pathways of Dendrolimus kikuchii.</title>
        <authorList>
            <person name="Zhou J."/>
            <person name="Wu P."/>
            <person name="Xiong Z."/>
            <person name="Liu N."/>
            <person name="Zhao N."/>
            <person name="Ji M."/>
            <person name="Qiu Y."/>
            <person name="Yang B."/>
        </authorList>
    </citation>
    <scope>NUCLEOTIDE SEQUENCE [LARGE SCALE GENOMIC DNA]</scope>
    <source>
        <strain evidence="1">Ann1</strain>
    </source>
</reference>
<sequence length="1411" mass="163541">MKKHSDTPKARDYNPTQKDVVFEPIFTQEVCMQVLKEMGVKYTVCKMDVKKQCIALAREFNCPIISYDIEYCFSGVPYILSNTLSVNESSSEIKSRLFRLNNFLDKYSVTKEKLVYFILLRDETMFPEGTFHHFFTCSDIRLSHYQRTICLLKWLSRQPSRFIIVKTVFQFIDENNEKIFLEKENEARSLIDPQIDVGVPVKYLKNDKYKKEPGDNGFEYDVAAGWVPRQYINLCIDKFIKYGSTIQDPDSRNAFFITLDIVRFVYSMTTYKEYNEFTVYDNDADSHIIKVDRDKDVKINWTSDFKLIHKDQFTHFFTKKSFDPYLKLVPDDAKLLFIALTYCAVKNDRFTDNEVFSILLSYVILNNASDIYTEDATDELSSEDNPVEELNIITSTDSLMATAVLSKYFEITDEKLLEIFDRKILHPLIEFQYCLQHLNFLNTFCRDPYKPTIYTAAYNPEIVERNKYETWEKNDVFKANNIFENENFSMVLPPPNVTGKLHLGHALACTVQDVIVRRQRALGKNVLWIPGTDHAGIATQGVVEKHLQANKNITRHDLGREEFIQEVWKWNDKHGKTITNQLRTLGNSLDWSRQVFTMNTDHSHAVNTAFIHLFEKGLIYRQKALVNWCTSLKSTVSDIEVENLSIDEPKDIILPGYDKPVKFGQIYDIAYKIFDSNEEIVVSTTMPETILGDMAIAVHPQDARYKHLHEKRAIHPFRNIYQTIPIIFDEFVDMNFGTGAVKITPAHSKVDYEIAKRHHLSMLQVINEDGTMENSGIFNTLKRYDCRESIVERLGEMGLLKKATPHKMLLPICSRSGDVIDHLPKEQWFLSCSNMNKKAAEMIKGGDLKIVPDKYVKYWLDWMANDRDWCISRQLWWGHQIPAYKCSANWDVIWVAAHNECSAKRIASKHLRTHPDEIVAQRDTDVLDTWFSSGIYPFAALGWPHNTLDFKQFYPLNLLVTGHDILGFWVHRMVILGLELTRKLPFNNVLLHGVVCDTKGAKMSKSRGNVIDPIDVINGISMSGLKEKAEKSHKSGILSKEELNKALAYHKSNFSNTNGIPECGVDALRFTLLTQDIKSHFINFDVAYCFSNKLFCNKIWQSIKYLKMSLAKLQSTENEITINDLSHFDKWILSRLADTVKNVNNAMDNYDFHLATRALRTMIYNDFCDVYLEATKPGFDNSDYKVGYSHAHTLSAVLNTSLRCLSPFMIYLTDELIPKIPDFETNIIINFDDENRKVYLYPNYADFKVWHNESLENNIRKLLNIVNLVRELKGLYDISNNPRPVIRIKTENENLRTHIKENKAVILNLCRCNEIITDSESDKNFARGVLDEQTEIGVELPGSDVEKNLKAAKAKLERRVKKLEESVSKLEENVSSSQYLTKVPHWNQIVDREKLQTKKRELEELKNSFRI</sequence>
<gene>
    <name evidence="1" type="ORF">K1T71_013844</name>
</gene>
<dbReference type="Proteomes" id="UP000824533">
    <property type="component" value="Linkage Group LG27"/>
</dbReference>
<evidence type="ECO:0000313" key="2">
    <source>
        <dbReference type="Proteomes" id="UP000824533"/>
    </source>
</evidence>
<organism evidence="1 2">
    <name type="scientific">Dendrolimus kikuchii</name>
    <dbReference type="NCBI Taxonomy" id="765133"/>
    <lineage>
        <taxon>Eukaryota</taxon>
        <taxon>Metazoa</taxon>
        <taxon>Ecdysozoa</taxon>
        <taxon>Arthropoda</taxon>
        <taxon>Hexapoda</taxon>
        <taxon>Insecta</taxon>
        <taxon>Pterygota</taxon>
        <taxon>Neoptera</taxon>
        <taxon>Endopterygota</taxon>
        <taxon>Lepidoptera</taxon>
        <taxon>Glossata</taxon>
        <taxon>Ditrysia</taxon>
        <taxon>Bombycoidea</taxon>
        <taxon>Lasiocampidae</taxon>
        <taxon>Dendrolimus</taxon>
    </lineage>
</organism>
<accession>A0ACC1CG42</accession>